<reference evidence="2" key="1">
    <citation type="submission" date="2015-04" db="EMBL/GenBank/DDBJ databases">
        <title>The genome sequence of the plant pathogenic Rhizarian Plasmodiophora brassicae reveals insights in its biotrophic life cycle and the origin of chitin synthesis.</title>
        <authorList>
            <person name="Schwelm A."/>
            <person name="Fogelqvist J."/>
            <person name="Knaust A."/>
            <person name="Julke S."/>
            <person name="Lilja T."/>
            <person name="Dhandapani V."/>
            <person name="Bonilla-Rosso G."/>
            <person name="Karlsson M."/>
            <person name="Shevchenko A."/>
            <person name="Choi S.R."/>
            <person name="Kim H.G."/>
            <person name="Park J.Y."/>
            <person name="Lim Y.P."/>
            <person name="Ludwig-Muller J."/>
            <person name="Dixelius C."/>
        </authorList>
    </citation>
    <scope>NUCLEOTIDE SEQUENCE</scope>
    <source>
        <tissue evidence="2">Potato root galls</tissue>
    </source>
</reference>
<name>A0A0H5QUJ2_9EUKA</name>
<organism evidence="2">
    <name type="scientific">Spongospora subterranea</name>
    <dbReference type="NCBI Taxonomy" id="70186"/>
    <lineage>
        <taxon>Eukaryota</taxon>
        <taxon>Sar</taxon>
        <taxon>Rhizaria</taxon>
        <taxon>Endomyxa</taxon>
        <taxon>Phytomyxea</taxon>
        <taxon>Plasmodiophorida</taxon>
        <taxon>Plasmodiophoridae</taxon>
        <taxon>Spongospora</taxon>
    </lineage>
</organism>
<proteinExistence type="predicted"/>
<feature type="compositionally biased region" description="Polar residues" evidence="1">
    <location>
        <begin position="11"/>
        <end position="24"/>
    </location>
</feature>
<dbReference type="EMBL" id="HACM01005133">
    <property type="protein sequence ID" value="CRZ05575.1"/>
    <property type="molecule type" value="Transcribed_RNA"/>
</dbReference>
<dbReference type="AlphaFoldDB" id="A0A0H5QUJ2"/>
<evidence type="ECO:0000256" key="1">
    <source>
        <dbReference type="SAM" id="MobiDB-lite"/>
    </source>
</evidence>
<protein>
    <submittedName>
        <fullName evidence="2">Uncharacterized protein</fullName>
    </submittedName>
</protein>
<accession>A0A0H5QUJ2</accession>
<feature type="region of interest" description="Disordered" evidence="1">
    <location>
        <begin position="1"/>
        <end position="26"/>
    </location>
</feature>
<sequence length="132" mass="15143">MLEYANELKSTELSATGEQSLQSEEITDDAEVRRLRSLARGKQRSRLNWFNSSDGKRLRSAMLNLCPITVEPLSKVNIPNHSHRQILPQKRCCLCGNTPGFKRHQSSYKCTFCDLHLCIKVRPPGRKSCWQI</sequence>
<evidence type="ECO:0000313" key="2">
    <source>
        <dbReference type="EMBL" id="CRZ05575.1"/>
    </source>
</evidence>